<keyword evidence="3" id="KW-1003">Cell membrane</keyword>
<dbReference type="GO" id="GO:0042910">
    <property type="term" value="F:xenobiotic transmembrane transporter activity"/>
    <property type="evidence" value="ECO:0007669"/>
    <property type="project" value="InterPro"/>
</dbReference>
<proteinExistence type="predicted"/>
<evidence type="ECO:0000313" key="8">
    <source>
        <dbReference type="EMBL" id="MBE9068180.1"/>
    </source>
</evidence>
<sequence length="451" mass="47601">MKNKLTEGPVGPHLVKLTLPMVWGLFALIGFNVADTYFVGQLGTAQLAAMSFTFPVVLTIGNLAFGIGIGASSVIARAIGKGDMRQVQRFTTNSLTLALTAVIIFVALGLLTLDPLFQALGADSETLPYIRDYMRIWYLGIVFMVVPMVSNSVIRAAGNTLVPSLMMTLGATLNVLLDPLLISGNLGFPRLELQGAALATVIAQGTTLVASLAVLRFKENLLSTQLPSLKETLWCWRDILVVGLPAAAASMITPISMGVITSFLASYGAAAVAGFGLASRVESLALIAAMALASSIGPFVGQNWGAQQFERVRQALRQGFRFCLIWGVIMAIGLGLGARSLAAIFNRDPDVIAIAAQYLWLVPISYGAAGLLQVASSAFNAMGKPIPSIVMTITHMVGCYIPLAYLGGRLAGPTGIFIAAAIANLVVGVGAYKWTQKTCQQSFKPIGESDD</sequence>
<dbReference type="PIRSF" id="PIRSF006603">
    <property type="entry name" value="DinF"/>
    <property type="match status" value="1"/>
</dbReference>
<feature type="transmembrane region" description="Helical" evidence="7">
    <location>
        <begin position="386"/>
        <end position="408"/>
    </location>
</feature>
<name>A0A929F6H1_LEPEC</name>
<feature type="transmembrane region" description="Helical" evidence="7">
    <location>
        <begin position="284"/>
        <end position="301"/>
    </location>
</feature>
<feature type="transmembrane region" description="Helical" evidence="7">
    <location>
        <begin position="21"/>
        <end position="40"/>
    </location>
</feature>
<evidence type="ECO:0000256" key="2">
    <source>
        <dbReference type="ARBA" id="ARBA00022448"/>
    </source>
</evidence>
<feature type="transmembrane region" description="Helical" evidence="7">
    <location>
        <begin position="322"/>
        <end position="345"/>
    </location>
</feature>
<comment type="subcellular location">
    <subcellularLocation>
        <location evidence="1">Cell membrane</location>
        <topology evidence="1">Multi-pass membrane protein</topology>
    </subcellularLocation>
</comment>
<comment type="caution">
    <text evidence="8">The sequence shown here is derived from an EMBL/GenBank/DDBJ whole genome shotgun (WGS) entry which is preliminary data.</text>
</comment>
<evidence type="ECO:0000256" key="6">
    <source>
        <dbReference type="ARBA" id="ARBA00023136"/>
    </source>
</evidence>
<feature type="transmembrane region" description="Helical" evidence="7">
    <location>
        <begin position="414"/>
        <end position="434"/>
    </location>
</feature>
<dbReference type="RefSeq" id="WP_193994128.1">
    <property type="nucleotide sequence ID" value="NZ_JADEXP010000146.1"/>
</dbReference>
<dbReference type="Proteomes" id="UP000615026">
    <property type="component" value="Unassembled WGS sequence"/>
</dbReference>
<reference evidence="8" key="1">
    <citation type="submission" date="2020-10" db="EMBL/GenBank/DDBJ databases">
        <authorList>
            <person name="Castelo-Branco R."/>
            <person name="Eusebio N."/>
            <person name="Adriana R."/>
            <person name="Vieira A."/>
            <person name="Brugerolle De Fraissinette N."/>
            <person name="Rezende De Castro R."/>
            <person name="Schneider M.P."/>
            <person name="Vasconcelos V."/>
            <person name="Leao P.N."/>
        </authorList>
    </citation>
    <scope>NUCLEOTIDE SEQUENCE</scope>
    <source>
        <strain evidence="8">LEGE 11479</strain>
    </source>
</reference>
<gene>
    <name evidence="8" type="ORF">IQ260_16125</name>
</gene>
<dbReference type="GO" id="GO:0005886">
    <property type="term" value="C:plasma membrane"/>
    <property type="evidence" value="ECO:0007669"/>
    <property type="project" value="UniProtKB-SubCell"/>
</dbReference>
<feature type="transmembrane region" description="Helical" evidence="7">
    <location>
        <begin position="52"/>
        <end position="75"/>
    </location>
</feature>
<keyword evidence="2" id="KW-0813">Transport</keyword>
<feature type="transmembrane region" description="Helical" evidence="7">
    <location>
        <begin position="95"/>
        <end position="116"/>
    </location>
</feature>
<dbReference type="AlphaFoldDB" id="A0A929F6H1"/>
<evidence type="ECO:0000256" key="1">
    <source>
        <dbReference type="ARBA" id="ARBA00004651"/>
    </source>
</evidence>
<evidence type="ECO:0000256" key="3">
    <source>
        <dbReference type="ARBA" id="ARBA00022475"/>
    </source>
</evidence>
<evidence type="ECO:0000313" key="9">
    <source>
        <dbReference type="Proteomes" id="UP000615026"/>
    </source>
</evidence>
<dbReference type="InterPro" id="IPR048279">
    <property type="entry name" value="MdtK-like"/>
</dbReference>
<keyword evidence="4 7" id="KW-0812">Transmembrane</keyword>
<keyword evidence="5 7" id="KW-1133">Transmembrane helix</keyword>
<keyword evidence="6 7" id="KW-0472">Membrane</keyword>
<accession>A0A929F6H1</accession>
<evidence type="ECO:0000256" key="5">
    <source>
        <dbReference type="ARBA" id="ARBA00022989"/>
    </source>
</evidence>
<dbReference type="EMBL" id="JADEXP010000146">
    <property type="protein sequence ID" value="MBE9068180.1"/>
    <property type="molecule type" value="Genomic_DNA"/>
</dbReference>
<dbReference type="InterPro" id="IPR052031">
    <property type="entry name" value="Membrane_Transporter-Flippase"/>
</dbReference>
<evidence type="ECO:0000256" key="7">
    <source>
        <dbReference type="SAM" id="Phobius"/>
    </source>
</evidence>
<keyword evidence="9" id="KW-1185">Reference proteome</keyword>
<protein>
    <submittedName>
        <fullName evidence="8">MATE family efflux transporter</fullName>
    </submittedName>
</protein>
<feature type="transmembrane region" description="Helical" evidence="7">
    <location>
        <begin position="238"/>
        <end position="264"/>
    </location>
</feature>
<dbReference type="NCBIfam" id="TIGR00797">
    <property type="entry name" value="matE"/>
    <property type="match status" value="1"/>
</dbReference>
<dbReference type="InterPro" id="IPR002528">
    <property type="entry name" value="MATE_fam"/>
</dbReference>
<organism evidence="8 9">
    <name type="scientific">Leptolyngbya cf. ectocarpi LEGE 11479</name>
    <dbReference type="NCBI Taxonomy" id="1828722"/>
    <lineage>
        <taxon>Bacteria</taxon>
        <taxon>Bacillati</taxon>
        <taxon>Cyanobacteriota</taxon>
        <taxon>Cyanophyceae</taxon>
        <taxon>Leptolyngbyales</taxon>
        <taxon>Leptolyngbyaceae</taxon>
        <taxon>Leptolyngbya group</taxon>
        <taxon>Leptolyngbya</taxon>
    </lineage>
</organism>
<feature type="transmembrane region" description="Helical" evidence="7">
    <location>
        <begin position="194"/>
        <end position="217"/>
    </location>
</feature>
<dbReference type="Pfam" id="PF01554">
    <property type="entry name" value="MatE"/>
    <property type="match status" value="2"/>
</dbReference>
<feature type="transmembrane region" description="Helical" evidence="7">
    <location>
        <begin position="136"/>
        <end position="154"/>
    </location>
</feature>
<feature type="transmembrane region" description="Helical" evidence="7">
    <location>
        <begin position="161"/>
        <end position="182"/>
    </location>
</feature>
<dbReference type="GO" id="GO:0015297">
    <property type="term" value="F:antiporter activity"/>
    <property type="evidence" value="ECO:0007669"/>
    <property type="project" value="InterPro"/>
</dbReference>
<evidence type="ECO:0000256" key="4">
    <source>
        <dbReference type="ARBA" id="ARBA00022692"/>
    </source>
</evidence>
<dbReference type="PANTHER" id="PTHR43549">
    <property type="entry name" value="MULTIDRUG RESISTANCE PROTEIN YPNP-RELATED"/>
    <property type="match status" value="1"/>
</dbReference>
<feature type="transmembrane region" description="Helical" evidence="7">
    <location>
        <begin position="351"/>
        <end position="374"/>
    </location>
</feature>
<dbReference type="PANTHER" id="PTHR43549:SF3">
    <property type="entry name" value="MULTIDRUG RESISTANCE PROTEIN YPNP-RELATED"/>
    <property type="match status" value="1"/>
</dbReference>